<sequence>MSTRTEEHGKTPEKGPGPCTMGRPALPCPRSGFMFCWIAGSTCVEEGKTADRNITTVAERADNTSVRRTFYSGEDATDTSPSRVGDVVRGLDKMAPEVEDLHVTRAHGRNCDVRVGQFYEMPLSPRLLVADTCTTSFSIQSMAIVAGAFTRTGRSPVRTTSLASWQACTTTEWCHAIAKFGDSGKLACN</sequence>
<reference evidence="2" key="1">
    <citation type="submission" date="2025-02" db="EMBL/GenBank/DDBJ databases">
        <authorList>
            <consortium name="NCBI Genome Project"/>
        </authorList>
    </citation>
    <scope>NUCLEOTIDE SEQUENCE</scope>
</reference>
<dbReference type="AlphaFoldDB" id="A0AAJ8BXQ8"/>
<dbReference type="RefSeq" id="XP_059604321.1">
    <property type="nucleotide sequence ID" value="XM_059750414.1"/>
</dbReference>
<feature type="region of interest" description="Disordered" evidence="1">
    <location>
        <begin position="1"/>
        <end position="21"/>
    </location>
</feature>
<evidence type="ECO:0000256" key="1">
    <source>
        <dbReference type="SAM" id="MobiDB-lite"/>
    </source>
</evidence>
<feature type="compositionally biased region" description="Basic and acidic residues" evidence="1">
    <location>
        <begin position="1"/>
        <end position="13"/>
    </location>
</feature>
<dbReference type="KEGG" id="ang:An11g07850"/>
<proteinExistence type="predicted"/>
<dbReference type="VEuPathDB" id="FungiDB:An11g07850"/>
<accession>A0AAJ8BXQ8</accession>
<reference evidence="2" key="2">
    <citation type="submission" date="2025-08" db="UniProtKB">
        <authorList>
            <consortium name="RefSeq"/>
        </authorList>
    </citation>
    <scope>IDENTIFICATION</scope>
</reference>
<name>A0AAJ8BXQ8_ASPNG</name>
<organism evidence="2">
    <name type="scientific">Aspergillus niger</name>
    <dbReference type="NCBI Taxonomy" id="5061"/>
    <lineage>
        <taxon>Eukaryota</taxon>
        <taxon>Fungi</taxon>
        <taxon>Dikarya</taxon>
        <taxon>Ascomycota</taxon>
        <taxon>Pezizomycotina</taxon>
        <taxon>Eurotiomycetes</taxon>
        <taxon>Eurotiomycetidae</taxon>
        <taxon>Eurotiales</taxon>
        <taxon>Aspergillaceae</taxon>
        <taxon>Aspergillus</taxon>
        <taxon>Aspergillus subgen. Circumdati</taxon>
    </lineage>
</organism>
<evidence type="ECO:0000313" key="2">
    <source>
        <dbReference type="RefSeq" id="XP_059604321.1"/>
    </source>
</evidence>
<protein>
    <submittedName>
        <fullName evidence="2">Uncharacterized protein</fullName>
    </submittedName>
</protein>
<dbReference type="GeneID" id="84592356"/>
<gene>
    <name evidence="2" type="ORF">An11g07850</name>
</gene>